<dbReference type="InterPro" id="IPR026960">
    <property type="entry name" value="RVT-Znf"/>
</dbReference>
<name>A0AAW2Q121_SESRA</name>
<evidence type="ECO:0000313" key="2">
    <source>
        <dbReference type="EMBL" id="KAL0361505.1"/>
    </source>
</evidence>
<organism evidence="2">
    <name type="scientific">Sesamum radiatum</name>
    <name type="common">Black benniseed</name>
    <dbReference type="NCBI Taxonomy" id="300843"/>
    <lineage>
        <taxon>Eukaryota</taxon>
        <taxon>Viridiplantae</taxon>
        <taxon>Streptophyta</taxon>
        <taxon>Embryophyta</taxon>
        <taxon>Tracheophyta</taxon>
        <taxon>Spermatophyta</taxon>
        <taxon>Magnoliopsida</taxon>
        <taxon>eudicotyledons</taxon>
        <taxon>Gunneridae</taxon>
        <taxon>Pentapetalae</taxon>
        <taxon>asterids</taxon>
        <taxon>lamiids</taxon>
        <taxon>Lamiales</taxon>
        <taxon>Pedaliaceae</taxon>
        <taxon>Sesamum</taxon>
    </lineage>
</organism>
<comment type="caution">
    <text evidence="2">The sequence shown here is derived from an EMBL/GenBank/DDBJ whole genome shotgun (WGS) entry which is preliminary data.</text>
</comment>
<proteinExistence type="predicted"/>
<evidence type="ECO:0000259" key="1">
    <source>
        <dbReference type="Pfam" id="PF13966"/>
    </source>
</evidence>
<sequence length="190" mass="22232">MDNSHYVGSWKKIIKLRPFMLQLLQYTVGSGHKFLLWHDPWSDQGPLIHKVPRAPSLLGLPNYAPLSTVIREGEWSWPSPLRPPTELTFILQNLPDIHLGEHMIFWNNSRNRFITSQAYRLFIPQVFEVTWSGLLRGRFKIARYSFVLWHAILGRLSTMDKLSLHGLPLRHCVLCDARIDETHAHIFFQK</sequence>
<reference evidence="2" key="1">
    <citation type="submission" date="2020-06" db="EMBL/GenBank/DDBJ databases">
        <authorList>
            <person name="Li T."/>
            <person name="Hu X."/>
            <person name="Zhang T."/>
            <person name="Song X."/>
            <person name="Zhang H."/>
            <person name="Dai N."/>
            <person name="Sheng W."/>
            <person name="Hou X."/>
            <person name="Wei L."/>
        </authorList>
    </citation>
    <scope>NUCLEOTIDE SEQUENCE</scope>
    <source>
        <strain evidence="2">G02</strain>
        <tissue evidence="2">Leaf</tissue>
    </source>
</reference>
<accession>A0AAW2Q121</accession>
<dbReference type="AlphaFoldDB" id="A0AAW2Q121"/>
<dbReference type="Pfam" id="PF13966">
    <property type="entry name" value="zf-RVT"/>
    <property type="match status" value="1"/>
</dbReference>
<dbReference type="EMBL" id="JACGWJ010000016">
    <property type="protein sequence ID" value="KAL0361505.1"/>
    <property type="molecule type" value="Genomic_DNA"/>
</dbReference>
<reference evidence="2" key="2">
    <citation type="journal article" date="2024" name="Plant">
        <title>Genomic evolution and insights into agronomic trait innovations of Sesamum species.</title>
        <authorList>
            <person name="Miao H."/>
            <person name="Wang L."/>
            <person name="Qu L."/>
            <person name="Liu H."/>
            <person name="Sun Y."/>
            <person name="Le M."/>
            <person name="Wang Q."/>
            <person name="Wei S."/>
            <person name="Zheng Y."/>
            <person name="Lin W."/>
            <person name="Duan Y."/>
            <person name="Cao H."/>
            <person name="Xiong S."/>
            <person name="Wang X."/>
            <person name="Wei L."/>
            <person name="Li C."/>
            <person name="Ma Q."/>
            <person name="Ju M."/>
            <person name="Zhao R."/>
            <person name="Li G."/>
            <person name="Mu C."/>
            <person name="Tian Q."/>
            <person name="Mei H."/>
            <person name="Zhang T."/>
            <person name="Gao T."/>
            <person name="Zhang H."/>
        </authorList>
    </citation>
    <scope>NUCLEOTIDE SEQUENCE</scope>
    <source>
        <strain evidence="2">G02</strain>
    </source>
</reference>
<gene>
    <name evidence="2" type="ORF">Sradi_3835000</name>
</gene>
<feature type="domain" description="Reverse transcriptase zinc-binding" evidence="1">
    <location>
        <begin position="113"/>
        <end position="189"/>
    </location>
</feature>
<protein>
    <recommendedName>
        <fullName evidence="1">Reverse transcriptase zinc-binding domain-containing protein</fullName>
    </recommendedName>
</protein>